<keyword evidence="6 9" id="KW-0539">Nucleus</keyword>
<dbReference type="InterPro" id="IPR057936">
    <property type="entry name" value="KOWx_Spt5"/>
</dbReference>
<feature type="compositionally biased region" description="Polar residues" evidence="10">
    <location>
        <begin position="853"/>
        <end position="866"/>
    </location>
</feature>
<feature type="region of interest" description="Disordered" evidence="10">
    <location>
        <begin position="803"/>
        <end position="1019"/>
    </location>
</feature>
<dbReference type="InterPro" id="IPR041977">
    <property type="entry name" value="KOW_Spt5_4"/>
</dbReference>
<dbReference type="SMART" id="SM00739">
    <property type="entry name" value="KOW"/>
    <property type="match status" value="5"/>
</dbReference>
<feature type="compositionally biased region" description="Polar residues" evidence="10">
    <location>
        <begin position="886"/>
        <end position="923"/>
    </location>
</feature>
<dbReference type="SMART" id="SM00738">
    <property type="entry name" value="NGN"/>
    <property type="match status" value="1"/>
</dbReference>
<dbReference type="InterPro" id="IPR014722">
    <property type="entry name" value="Rib_uL2_dom2"/>
</dbReference>
<evidence type="ECO:0000256" key="6">
    <source>
        <dbReference type="ARBA" id="ARBA00023242"/>
    </source>
</evidence>
<name>A0A9P6NLF5_9BASI</name>
<evidence type="ECO:0000256" key="9">
    <source>
        <dbReference type="PIRNR" id="PIRNR036945"/>
    </source>
</evidence>
<dbReference type="InterPro" id="IPR022581">
    <property type="entry name" value="Spt5_N"/>
</dbReference>
<dbReference type="PIRSF" id="PIRSF036945">
    <property type="entry name" value="Spt5"/>
    <property type="match status" value="1"/>
</dbReference>
<dbReference type="GO" id="GO:0000785">
    <property type="term" value="C:chromatin"/>
    <property type="evidence" value="ECO:0007669"/>
    <property type="project" value="UniProtKB-ARBA"/>
</dbReference>
<feature type="compositionally biased region" description="Basic and acidic residues" evidence="10">
    <location>
        <begin position="1"/>
        <end position="14"/>
    </location>
</feature>
<feature type="compositionally biased region" description="Acidic residues" evidence="10">
    <location>
        <begin position="74"/>
        <end position="99"/>
    </location>
</feature>
<evidence type="ECO:0000256" key="3">
    <source>
        <dbReference type="ARBA" id="ARBA00020181"/>
    </source>
</evidence>
<evidence type="ECO:0000313" key="14">
    <source>
        <dbReference type="Proteomes" id="UP000886653"/>
    </source>
</evidence>
<evidence type="ECO:0000256" key="10">
    <source>
        <dbReference type="SAM" id="MobiDB-lite"/>
    </source>
</evidence>
<protein>
    <recommendedName>
        <fullName evidence="3 9">Transcription elongation factor SPT5</fullName>
    </recommendedName>
</protein>
<feature type="domain" description="KOW" evidence="12">
    <location>
        <begin position="442"/>
        <end position="469"/>
    </location>
</feature>
<dbReference type="InterPro" id="IPR041973">
    <property type="entry name" value="KOW_Spt5_1"/>
</dbReference>
<dbReference type="EMBL" id="MU167239">
    <property type="protein sequence ID" value="KAG0148183.1"/>
    <property type="molecule type" value="Genomic_DNA"/>
</dbReference>
<evidence type="ECO:0000256" key="7">
    <source>
        <dbReference type="ARBA" id="ARBA00024691"/>
    </source>
</evidence>
<dbReference type="InterPro" id="IPR041975">
    <property type="entry name" value="KOW_Spt5_2"/>
</dbReference>
<feature type="compositionally biased region" description="Basic residues" evidence="10">
    <location>
        <begin position="59"/>
        <end position="68"/>
    </location>
</feature>
<dbReference type="AlphaFoldDB" id="A0A9P6NLF5"/>
<dbReference type="GO" id="GO:0006357">
    <property type="term" value="P:regulation of transcription by RNA polymerase II"/>
    <property type="evidence" value="ECO:0007669"/>
    <property type="project" value="InterPro"/>
</dbReference>
<dbReference type="FunFam" id="2.30.30.30:FF:000029">
    <property type="entry name" value="Transcription elongation factor SPT5"/>
    <property type="match status" value="1"/>
</dbReference>
<keyword evidence="5 9" id="KW-0804">Transcription</keyword>
<keyword evidence="14" id="KW-1185">Reference proteome</keyword>
<dbReference type="CDD" id="cd06082">
    <property type="entry name" value="KOW_Spt5_2"/>
    <property type="match status" value="1"/>
</dbReference>
<dbReference type="PANTHER" id="PTHR11125">
    <property type="entry name" value="SUPPRESSOR OF TY 5"/>
    <property type="match status" value="1"/>
</dbReference>
<evidence type="ECO:0000256" key="5">
    <source>
        <dbReference type="ARBA" id="ARBA00023163"/>
    </source>
</evidence>
<comment type="caution">
    <text evidence="13">The sequence shown here is derived from an EMBL/GenBank/DDBJ whole genome shotgun (WGS) entry which is preliminary data.</text>
</comment>
<feature type="domain" description="KOW" evidence="12">
    <location>
        <begin position="498"/>
        <end position="525"/>
    </location>
</feature>
<dbReference type="InterPro" id="IPR041978">
    <property type="entry name" value="KOW_Spt5_5"/>
</dbReference>
<dbReference type="Gene3D" id="3.30.70.940">
    <property type="entry name" value="NusG, N-terminal domain"/>
    <property type="match status" value="1"/>
</dbReference>
<accession>A0A9P6NLF5</accession>
<evidence type="ECO:0000256" key="4">
    <source>
        <dbReference type="ARBA" id="ARBA00022664"/>
    </source>
</evidence>
<evidence type="ECO:0000259" key="11">
    <source>
        <dbReference type="SMART" id="SM00738"/>
    </source>
</evidence>
<evidence type="ECO:0000313" key="13">
    <source>
        <dbReference type="EMBL" id="KAG0148183.1"/>
    </source>
</evidence>
<dbReference type="Pfam" id="PF11942">
    <property type="entry name" value="Spt5_N"/>
    <property type="match status" value="1"/>
</dbReference>
<feature type="domain" description="KOW" evidence="12">
    <location>
        <begin position="278"/>
        <end position="305"/>
    </location>
</feature>
<comment type="similarity">
    <text evidence="2 9">Belongs to the SPT5 family.</text>
</comment>
<dbReference type="InterPro" id="IPR005824">
    <property type="entry name" value="KOW"/>
</dbReference>
<dbReference type="FunFam" id="2.30.30.30:FF:000018">
    <property type="entry name" value="Transcription elongation factor SPT5"/>
    <property type="match status" value="1"/>
</dbReference>
<dbReference type="CDD" id="cd06081">
    <property type="entry name" value="KOW_Spt5_1"/>
    <property type="match status" value="1"/>
</dbReference>
<feature type="compositionally biased region" description="Polar residues" evidence="10">
    <location>
        <begin position="980"/>
        <end position="990"/>
    </location>
</feature>
<dbReference type="InterPro" id="IPR008991">
    <property type="entry name" value="Translation_prot_SH3-like_sf"/>
</dbReference>
<keyword evidence="4" id="KW-0507">mRNA processing</keyword>
<feature type="domain" description="KOW" evidence="12">
    <location>
        <begin position="1183"/>
        <end position="1210"/>
    </location>
</feature>
<evidence type="ECO:0000256" key="8">
    <source>
        <dbReference type="ARBA" id="ARBA00025870"/>
    </source>
</evidence>
<dbReference type="Pfam" id="PF23037">
    <property type="entry name" value="KOWx_SPT5"/>
    <property type="match status" value="1"/>
</dbReference>
<dbReference type="Proteomes" id="UP000886653">
    <property type="component" value="Unassembled WGS sequence"/>
</dbReference>
<dbReference type="InterPro" id="IPR017071">
    <property type="entry name" value="TF_Spt5_eukaryote"/>
</dbReference>
<dbReference type="Pfam" id="PF23284">
    <property type="entry name" value="KOW2_Spt5"/>
    <property type="match status" value="1"/>
</dbReference>
<organism evidence="13 14">
    <name type="scientific">Cronartium quercuum f. sp. fusiforme G11</name>
    <dbReference type="NCBI Taxonomy" id="708437"/>
    <lineage>
        <taxon>Eukaryota</taxon>
        <taxon>Fungi</taxon>
        <taxon>Dikarya</taxon>
        <taxon>Basidiomycota</taxon>
        <taxon>Pucciniomycotina</taxon>
        <taxon>Pucciniomycetes</taxon>
        <taxon>Pucciniales</taxon>
        <taxon>Coleosporiaceae</taxon>
        <taxon>Cronartium</taxon>
    </lineage>
</organism>
<feature type="compositionally biased region" description="Acidic residues" evidence="10">
    <location>
        <begin position="25"/>
        <end position="55"/>
    </location>
</feature>
<feature type="domain" description="NusG-like N-terminal" evidence="11">
    <location>
        <begin position="184"/>
        <end position="273"/>
    </location>
</feature>
<dbReference type="CDD" id="cd09888">
    <property type="entry name" value="NGN_Euk"/>
    <property type="match status" value="1"/>
</dbReference>
<dbReference type="Pfam" id="PF23291">
    <property type="entry name" value="KOW4_SPT5"/>
    <property type="match status" value="1"/>
</dbReference>
<dbReference type="Pfam" id="PF23290">
    <property type="entry name" value="KOW5_SPT5"/>
    <property type="match status" value="1"/>
</dbReference>
<dbReference type="GO" id="GO:0032044">
    <property type="term" value="C:DSIF complex"/>
    <property type="evidence" value="ECO:0007669"/>
    <property type="project" value="TreeGrafter"/>
</dbReference>
<dbReference type="GO" id="GO:0032784">
    <property type="term" value="P:regulation of DNA-templated transcription elongation"/>
    <property type="evidence" value="ECO:0007669"/>
    <property type="project" value="InterPro"/>
</dbReference>
<sequence>MPQVDPDHDQRDFNKGASGKRPREVEEEEDEEVRDIFDDDEEEEEDEEDEDEEEDDRGKAKKRRKSRRNQYIDDLADVDDEDEEEEEEEDGLGGPEDDFIDRNEIPEAGRSTRRNLLQSISGEGDFGMDAGHRGLDMSRQAREDADLGQIAADFRERYGRQSRAAARDMGEHIPKNMLMPSVEDPSIWAVKCKPGREKELVSAIFRKFEVHYKTPQALRIISAFFRDSLKGYIYVEARLETDVRDAVQGFVGVYRTEFRMVPIEEMPDLLRTKKRETPIVQGGWVRIKRGKYAGDLAQINEIMENADEVGLRFVPRIDLNPKEEGMQVGPDGKKRKKGSTTSGGIAFRPPQKFFNAEEVRKAYKPSDVTRTARGGFMFHGDFFKEGYIEKDMRISALEVVDVNPTIDEVARFVGDPSDTGESNRDLNLTQIAELAKKASVIVLQPGDHIEVFEGDQKGIQGTVYSIANDIVTMDPSPLLHPELKGAQIEIPARSLRKNFKPGDHVKVMAGQNVDETGLVIRVREEVVTFLSDLSCKEVEVFARDLRVAAEVGSGANTFGQFELYDLVQLDPQTTGVIFKIERDTFKVIDQNGNTRIVKPNQISTKKDSRHAIATDADGYEIAVNDQMKEKSVGVNFMFNLNINSPLVFPNHGRTDGRRGRVLHIYRSMYAFLHSHDSIENGGVFVTNARNLVSVAPKGGSKKDLGSLDLTKMNPEMAGRPPVGGAAPVAGGLGQRFKRDEDIGKLCYIIQGPHKGLQGIIKDINGLLARVELHTNNKTLTVEKTKLGAKGRDGKVRPLEELARENFAQGGRPGGFATDGRASYGGSGSNAGRLGSQSVHGGFGGATPAWGASGSRTSNPYDGSRTSYGGDGGRTSNPYADPGSRTPAVNTSGAWDPSSKTELTSGYGNTNSWDANNSVISAASPSHRAEANTPLDPWGPRTPAQAPTPRLDNYSKGTPSAMSVLDPRRGDRSERREDGSMSSWGNATGSTPFVAPTPTAYASRAGTTAPTPNMPTPGGVTPYGGAPTPAAFSSAPTPGGYGNAPTPAPYGAPTPAAYGSAPTPYGSVPSYAASPAGPYTHGTNAATPYTAATPGAGLTQQSASTHISAPHGGLPDNWPHSGIEVVIVRPRDKPSFNGGRYDHQHAIVVGALSAARNATYSLKALEPSMHLPPVPVEFLEPVPPRAPGEPVVILNGAYRTKRGTTISRDGSDWMVQLETGEQTIVDVSHLAINKTG</sequence>
<evidence type="ECO:0000259" key="12">
    <source>
        <dbReference type="SMART" id="SM00739"/>
    </source>
</evidence>
<dbReference type="GO" id="GO:0006368">
    <property type="term" value="P:transcription elongation by RNA polymerase II"/>
    <property type="evidence" value="ECO:0007669"/>
    <property type="project" value="TreeGrafter"/>
</dbReference>
<dbReference type="CDD" id="cd06084">
    <property type="entry name" value="KOW_Spt5_4"/>
    <property type="match status" value="1"/>
</dbReference>
<comment type="subcellular location">
    <subcellularLocation>
        <location evidence="1 9">Nucleus</location>
    </subcellularLocation>
</comment>
<proteinExistence type="inferred from homology"/>
<feature type="compositionally biased region" description="Basic and acidic residues" evidence="10">
    <location>
        <begin position="965"/>
        <end position="978"/>
    </location>
</feature>
<dbReference type="CDD" id="cd06083">
    <property type="entry name" value="KOW_Spt5_3"/>
    <property type="match status" value="1"/>
</dbReference>
<gene>
    <name evidence="13" type="ORF">CROQUDRAFT_714619</name>
</gene>
<dbReference type="InterPro" id="IPR036735">
    <property type="entry name" value="NGN_dom_sf"/>
</dbReference>
<dbReference type="GO" id="GO:0003729">
    <property type="term" value="F:mRNA binding"/>
    <property type="evidence" value="ECO:0007669"/>
    <property type="project" value="TreeGrafter"/>
</dbReference>
<evidence type="ECO:0000256" key="1">
    <source>
        <dbReference type="ARBA" id="ARBA00004123"/>
    </source>
</evidence>
<evidence type="ECO:0000256" key="2">
    <source>
        <dbReference type="ARBA" id="ARBA00006956"/>
    </source>
</evidence>
<dbReference type="FunFam" id="3.30.70.940:FF:000005">
    <property type="entry name" value="Transcription elongation factor SPT5"/>
    <property type="match status" value="1"/>
</dbReference>
<dbReference type="Pfam" id="PF23042">
    <property type="entry name" value="KOW1_SPT5"/>
    <property type="match status" value="1"/>
</dbReference>
<dbReference type="InterPro" id="IPR041976">
    <property type="entry name" value="KOW_Spt5_3"/>
</dbReference>
<comment type="subunit">
    <text evidence="8">Component of the SPT4-SPT5 complex. Interacts with RNA polymerase II.</text>
</comment>
<dbReference type="InterPro" id="IPR039659">
    <property type="entry name" value="SPT5"/>
</dbReference>
<dbReference type="InterPro" id="IPR005100">
    <property type="entry name" value="NGN-domain"/>
</dbReference>
<dbReference type="InterPro" id="IPR039385">
    <property type="entry name" value="NGN_Euk"/>
</dbReference>
<reference evidence="13" key="1">
    <citation type="submission" date="2013-11" db="EMBL/GenBank/DDBJ databases">
        <title>Genome sequence of the fusiform rust pathogen reveals effectors for host alternation and coevolution with pine.</title>
        <authorList>
            <consortium name="DOE Joint Genome Institute"/>
            <person name="Smith K."/>
            <person name="Pendleton A."/>
            <person name="Kubisiak T."/>
            <person name="Anderson C."/>
            <person name="Salamov A."/>
            <person name="Aerts A."/>
            <person name="Riley R."/>
            <person name="Clum A."/>
            <person name="Lindquist E."/>
            <person name="Ence D."/>
            <person name="Campbell M."/>
            <person name="Kronenberg Z."/>
            <person name="Feau N."/>
            <person name="Dhillon B."/>
            <person name="Hamelin R."/>
            <person name="Burleigh J."/>
            <person name="Smith J."/>
            <person name="Yandell M."/>
            <person name="Nelson C."/>
            <person name="Grigoriev I."/>
            <person name="Davis J."/>
        </authorList>
    </citation>
    <scope>NUCLEOTIDE SEQUENCE</scope>
    <source>
        <strain evidence="13">G11</strain>
    </source>
</reference>
<dbReference type="OrthoDB" id="28901at2759"/>
<dbReference type="CDD" id="cd06085">
    <property type="entry name" value="KOW_Spt5_5"/>
    <property type="match status" value="1"/>
</dbReference>
<feature type="region of interest" description="Disordered" evidence="10">
    <location>
        <begin position="1"/>
        <end position="114"/>
    </location>
</feature>
<dbReference type="GO" id="GO:0006397">
    <property type="term" value="P:mRNA processing"/>
    <property type="evidence" value="ECO:0007669"/>
    <property type="project" value="UniProtKB-KW"/>
</dbReference>
<dbReference type="Gene3D" id="2.30.30.30">
    <property type="match status" value="3"/>
</dbReference>
<dbReference type="InterPro" id="IPR006645">
    <property type="entry name" value="NGN-like_dom"/>
</dbReference>
<dbReference type="SUPFAM" id="SSF50104">
    <property type="entry name" value="Translation proteins SH3-like domain"/>
    <property type="match status" value="1"/>
</dbReference>
<dbReference type="PANTHER" id="PTHR11125:SF7">
    <property type="entry name" value="TRANSCRIPTION ELONGATION FACTOR SPT5"/>
    <property type="match status" value="1"/>
</dbReference>
<dbReference type="Pfam" id="PF03439">
    <property type="entry name" value="Spt5-NGN"/>
    <property type="match status" value="1"/>
</dbReference>
<feature type="domain" description="KOW" evidence="12">
    <location>
        <begin position="739"/>
        <end position="766"/>
    </location>
</feature>
<comment type="function">
    <text evidence="7 9">The SPT4-SPT5 complex mediates both activation and inhibition of transcription elongation, and plays a role in pre-mRNA processing. This complex seems to be important for the stability of the RNA polymerase II elongation machinery on the chromatin template but not for the inherent ability of this machinery to translocate down the gene.</text>
</comment>
<feature type="region of interest" description="Disordered" evidence="10">
    <location>
        <begin position="322"/>
        <end position="343"/>
    </location>
</feature>